<feature type="compositionally biased region" description="Low complexity" evidence="1">
    <location>
        <begin position="62"/>
        <end position="76"/>
    </location>
</feature>
<dbReference type="VEuPathDB" id="FungiDB:CC1G_13645"/>
<organism evidence="3 4">
    <name type="scientific">Coprinopsis cinerea (strain Okayama-7 / 130 / ATCC MYA-4618 / FGSC 9003)</name>
    <name type="common">Inky cap fungus</name>
    <name type="synonym">Hormographiella aspergillata</name>
    <dbReference type="NCBI Taxonomy" id="240176"/>
    <lineage>
        <taxon>Eukaryota</taxon>
        <taxon>Fungi</taxon>
        <taxon>Dikarya</taxon>
        <taxon>Basidiomycota</taxon>
        <taxon>Agaricomycotina</taxon>
        <taxon>Agaricomycetes</taxon>
        <taxon>Agaricomycetidae</taxon>
        <taxon>Agaricales</taxon>
        <taxon>Agaricineae</taxon>
        <taxon>Psathyrellaceae</taxon>
        <taxon>Coprinopsis</taxon>
    </lineage>
</organism>
<keyword evidence="2" id="KW-0732">Signal</keyword>
<feature type="compositionally biased region" description="Polar residues" evidence="1">
    <location>
        <begin position="31"/>
        <end position="61"/>
    </location>
</feature>
<proteinExistence type="predicted"/>
<dbReference type="eggNOG" id="ENOG502SSI0">
    <property type="taxonomic scope" value="Eukaryota"/>
</dbReference>
<feature type="chain" id="PRO_5003087661" evidence="2">
    <location>
        <begin position="19"/>
        <end position="161"/>
    </location>
</feature>
<keyword evidence="4" id="KW-1185">Reference proteome</keyword>
<dbReference type="EMBL" id="AACS02000001">
    <property type="protein sequence ID" value="EFI28619.1"/>
    <property type="molecule type" value="Genomic_DNA"/>
</dbReference>
<dbReference type="InParanoid" id="D6RJP0"/>
<evidence type="ECO:0000256" key="1">
    <source>
        <dbReference type="SAM" id="MobiDB-lite"/>
    </source>
</evidence>
<dbReference type="STRING" id="240176.D6RJP0"/>
<dbReference type="KEGG" id="cci:CC1G_13645"/>
<name>D6RJP0_COPC7</name>
<feature type="region of interest" description="Disordered" evidence="1">
    <location>
        <begin position="19"/>
        <end position="124"/>
    </location>
</feature>
<comment type="caution">
    <text evidence="3">The sequence shown here is derived from an EMBL/GenBank/DDBJ whole genome shotgun (WGS) entry which is preliminary data.</text>
</comment>
<gene>
    <name evidence="3" type="ORF">CC1G_13645</name>
</gene>
<dbReference type="OMA" id="FVFVNTL"/>
<sequence length="161" mass="16029">MNRRFLGLLLILPLLAQAQDDDSPSSSPSATQRPTADSPRSTVITTTVLSEFVTTRNGEASTGTRTSVLTTTVPVGGDDGDDAGDNSSRRPSSTRSTPLPTAPEDVPRGGGTNGAPVPGATGVGGAYGPDDDFIAGALSLKTSAFAVSVAGAAVGAGMVLL</sequence>
<protein>
    <submittedName>
        <fullName evidence="3">Uncharacterized protein</fullName>
    </submittedName>
</protein>
<dbReference type="Proteomes" id="UP000001861">
    <property type="component" value="Unassembled WGS sequence"/>
</dbReference>
<dbReference type="RefSeq" id="XP_002912113.1">
    <property type="nucleotide sequence ID" value="XM_002912067.1"/>
</dbReference>
<evidence type="ECO:0000313" key="3">
    <source>
        <dbReference type="EMBL" id="EFI28619.1"/>
    </source>
</evidence>
<reference evidence="3 4" key="1">
    <citation type="journal article" date="2010" name="Proc. Natl. Acad. Sci. U.S.A.">
        <title>Insights into evolution of multicellular fungi from the assembled chromosomes of the mushroom Coprinopsis cinerea (Coprinus cinereus).</title>
        <authorList>
            <person name="Stajich J.E."/>
            <person name="Wilke S.K."/>
            <person name="Ahren D."/>
            <person name="Au C.H."/>
            <person name="Birren B.W."/>
            <person name="Borodovsky M."/>
            <person name="Burns C."/>
            <person name="Canback B."/>
            <person name="Casselton L.A."/>
            <person name="Cheng C.K."/>
            <person name="Deng J."/>
            <person name="Dietrich F.S."/>
            <person name="Fargo D.C."/>
            <person name="Farman M.L."/>
            <person name="Gathman A.C."/>
            <person name="Goldberg J."/>
            <person name="Guigo R."/>
            <person name="Hoegger P.J."/>
            <person name="Hooker J.B."/>
            <person name="Huggins A."/>
            <person name="James T.Y."/>
            <person name="Kamada T."/>
            <person name="Kilaru S."/>
            <person name="Kodira C."/>
            <person name="Kues U."/>
            <person name="Kupfer D."/>
            <person name="Kwan H.S."/>
            <person name="Lomsadze A."/>
            <person name="Li W."/>
            <person name="Lilly W.W."/>
            <person name="Ma L.J."/>
            <person name="Mackey A.J."/>
            <person name="Manning G."/>
            <person name="Martin F."/>
            <person name="Muraguchi H."/>
            <person name="Natvig D.O."/>
            <person name="Palmerini H."/>
            <person name="Ramesh M.A."/>
            <person name="Rehmeyer C.J."/>
            <person name="Roe B.A."/>
            <person name="Shenoy N."/>
            <person name="Stanke M."/>
            <person name="Ter-Hovhannisyan V."/>
            <person name="Tunlid A."/>
            <person name="Velagapudi R."/>
            <person name="Vision T.J."/>
            <person name="Zeng Q."/>
            <person name="Zolan M.E."/>
            <person name="Pukkila P.J."/>
        </authorList>
    </citation>
    <scope>NUCLEOTIDE SEQUENCE [LARGE SCALE GENOMIC DNA]</scope>
    <source>
        <strain evidence="4">Okayama-7 / 130 / ATCC MYA-4618 / FGSC 9003</strain>
    </source>
</reference>
<evidence type="ECO:0000313" key="4">
    <source>
        <dbReference type="Proteomes" id="UP000001861"/>
    </source>
</evidence>
<feature type="signal peptide" evidence="2">
    <location>
        <begin position="1"/>
        <end position="18"/>
    </location>
</feature>
<dbReference type="HOGENOM" id="CLU_120085_1_0_1"/>
<dbReference type="AlphaFoldDB" id="D6RJP0"/>
<accession>D6RJP0</accession>
<dbReference type="GeneID" id="6017427"/>
<evidence type="ECO:0000256" key="2">
    <source>
        <dbReference type="SAM" id="SignalP"/>
    </source>
</evidence>
<feature type="compositionally biased region" description="Low complexity" evidence="1">
    <location>
        <begin position="89"/>
        <end position="99"/>
    </location>
</feature>
<feature type="compositionally biased region" description="Low complexity" evidence="1">
    <location>
        <begin position="19"/>
        <end position="30"/>
    </location>
</feature>